<gene>
    <name evidence="5" type="ORF">P7K49_025536</name>
</gene>
<dbReference type="InterPro" id="IPR024610">
    <property type="entry name" value="ING_N_histone-binding"/>
</dbReference>
<protein>
    <recommendedName>
        <fullName evidence="4">Inhibitor of growth protein N-terminal histone-binding domain-containing protein</fullName>
    </recommendedName>
</protein>
<dbReference type="SMART" id="SM01408">
    <property type="entry name" value="ING"/>
    <property type="match status" value="1"/>
</dbReference>
<evidence type="ECO:0000313" key="6">
    <source>
        <dbReference type="Proteomes" id="UP001266305"/>
    </source>
</evidence>
<dbReference type="PANTHER" id="PTHR10333:SF103">
    <property type="entry name" value="INHIBITOR OF GROWTH PROTEIN 3"/>
    <property type="match status" value="1"/>
</dbReference>
<keyword evidence="3" id="KW-0804">Transcription</keyword>
<dbReference type="EMBL" id="JASSZA010000012">
    <property type="protein sequence ID" value="KAK2096502.1"/>
    <property type="molecule type" value="Genomic_DNA"/>
</dbReference>
<feature type="non-terminal residue" evidence="5">
    <location>
        <position position="147"/>
    </location>
</feature>
<comment type="caution">
    <text evidence="5">The sequence shown here is derived from an EMBL/GenBank/DDBJ whole genome shotgun (WGS) entry which is preliminary data.</text>
</comment>
<accession>A0ABQ9UJQ4</accession>
<keyword evidence="1" id="KW-0156">Chromatin regulator</keyword>
<evidence type="ECO:0000256" key="2">
    <source>
        <dbReference type="ARBA" id="ARBA00023015"/>
    </source>
</evidence>
<keyword evidence="6" id="KW-1185">Reference proteome</keyword>
<dbReference type="Proteomes" id="UP001266305">
    <property type="component" value="Unassembled WGS sequence"/>
</dbReference>
<name>A0ABQ9UJQ4_SAGOE</name>
<dbReference type="Gene3D" id="6.10.140.1740">
    <property type="match status" value="1"/>
</dbReference>
<dbReference type="CDD" id="cd16858">
    <property type="entry name" value="ING_ING3_Yng2p"/>
    <property type="match status" value="1"/>
</dbReference>
<evidence type="ECO:0000256" key="3">
    <source>
        <dbReference type="ARBA" id="ARBA00023163"/>
    </source>
</evidence>
<evidence type="ECO:0000259" key="4">
    <source>
        <dbReference type="SMART" id="SM01408"/>
    </source>
</evidence>
<proteinExistence type="predicted"/>
<reference evidence="5 6" key="1">
    <citation type="submission" date="2023-05" db="EMBL/GenBank/DDBJ databases">
        <title>B98-5 Cell Line De Novo Hybrid Assembly: An Optical Mapping Approach.</title>
        <authorList>
            <person name="Kananen K."/>
            <person name="Auerbach J.A."/>
            <person name="Kautto E."/>
            <person name="Blachly J.S."/>
        </authorList>
    </citation>
    <scope>NUCLEOTIDE SEQUENCE [LARGE SCALE GENOMIC DNA]</scope>
    <source>
        <strain evidence="5">B95-8</strain>
        <tissue evidence="5">Cell line</tissue>
    </source>
</reference>
<evidence type="ECO:0000256" key="1">
    <source>
        <dbReference type="ARBA" id="ARBA00022853"/>
    </source>
</evidence>
<dbReference type="Pfam" id="PF12998">
    <property type="entry name" value="ING"/>
    <property type="match status" value="1"/>
</dbReference>
<sequence length="147" mass="16446">MLYLEDYLESECAALAGAAGGTCGRARARVDGQRDGGEGGGGGGCFFLTVTGSLVVGCRPPRPPLTHTRSDLPMDLRDRFTEMREMDLQVQNAMDQLEQRVSEFFMNAKKNKPEWREEQMASIKKDYYKALEDADEKVQLANQIYDL</sequence>
<feature type="domain" description="Inhibitor of growth protein N-terminal histone-binding" evidence="4">
    <location>
        <begin position="64"/>
        <end position="147"/>
    </location>
</feature>
<keyword evidence="2" id="KW-0805">Transcription regulation</keyword>
<evidence type="ECO:0000313" key="5">
    <source>
        <dbReference type="EMBL" id="KAK2096502.1"/>
    </source>
</evidence>
<dbReference type="PANTHER" id="PTHR10333">
    <property type="entry name" value="INHIBITOR OF GROWTH PROTEIN"/>
    <property type="match status" value="1"/>
</dbReference>
<organism evidence="5 6">
    <name type="scientific">Saguinus oedipus</name>
    <name type="common">Cotton-top tamarin</name>
    <name type="synonym">Oedipomidas oedipus</name>
    <dbReference type="NCBI Taxonomy" id="9490"/>
    <lineage>
        <taxon>Eukaryota</taxon>
        <taxon>Metazoa</taxon>
        <taxon>Chordata</taxon>
        <taxon>Craniata</taxon>
        <taxon>Vertebrata</taxon>
        <taxon>Euteleostomi</taxon>
        <taxon>Mammalia</taxon>
        <taxon>Eutheria</taxon>
        <taxon>Euarchontoglires</taxon>
        <taxon>Primates</taxon>
        <taxon>Haplorrhini</taxon>
        <taxon>Platyrrhini</taxon>
        <taxon>Cebidae</taxon>
        <taxon>Callitrichinae</taxon>
        <taxon>Saguinus</taxon>
    </lineage>
</organism>
<dbReference type="InterPro" id="IPR028651">
    <property type="entry name" value="ING_fam"/>
</dbReference>